<accession>A0ABS1JWA8</accession>
<evidence type="ECO:0000313" key="2">
    <source>
        <dbReference type="EMBL" id="MBL0428482.1"/>
    </source>
</evidence>
<keyword evidence="1" id="KW-0812">Transmembrane</keyword>
<dbReference type="RefSeq" id="WP_201693116.1">
    <property type="nucleotide sequence ID" value="NZ_JAEQND010000018.1"/>
</dbReference>
<feature type="transmembrane region" description="Helical" evidence="1">
    <location>
        <begin position="120"/>
        <end position="141"/>
    </location>
</feature>
<keyword evidence="1" id="KW-0472">Membrane</keyword>
<organism evidence="2 3">
    <name type="scientific">Ramlibacter alkalitolerans</name>
    <dbReference type="NCBI Taxonomy" id="2039631"/>
    <lineage>
        <taxon>Bacteria</taxon>
        <taxon>Pseudomonadati</taxon>
        <taxon>Pseudomonadota</taxon>
        <taxon>Betaproteobacteria</taxon>
        <taxon>Burkholderiales</taxon>
        <taxon>Comamonadaceae</taxon>
        <taxon>Ramlibacter</taxon>
    </lineage>
</organism>
<feature type="transmembrane region" description="Helical" evidence="1">
    <location>
        <begin position="74"/>
        <end position="100"/>
    </location>
</feature>
<sequence length="223" mass="23867">MREGDWIRMDGGKVLGRIAEVIASRELASSRQLQGLGVIVDAQPKGFVFLSEQSLTEDRLQLVRRGPREAFRGTLAVSIGFGALVVLPALYSFASALYSACTTGYVLAISLGRYEAARELVTWQAGWARFAGPMVLVASLLAFDGSRGVTLRWWLAGAGSVLALVLLAFSLWFTTVGRSLAFAGLVAFVAIASFIDNRLGRAAASLFIATCAGFLVWQVSNAI</sequence>
<name>A0ABS1JWA8_9BURK</name>
<evidence type="ECO:0000313" key="3">
    <source>
        <dbReference type="Proteomes" id="UP000622707"/>
    </source>
</evidence>
<feature type="transmembrane region" description="Helical" evidence="1">
    <location>
        <begin position="202"/>
        <end position="220"/>
    </location>
</feature>
<reference evidence="2 3" key="1">
    <citation type="journal article" date="2017" name="Int. J. Syst. Evol. Microbiol.">
        <title>Ramlibacter alkalitolerans sp. nov., alkali-tolerant bacterium isolated from soil of ginseng.</title>
        <authorList>
            <person name="Lee D.H."/>
            <person name="Cha C.J."/>
        </authorList>
    </citation>
    <scope>NUCLEOTIDE SEQUENCE [LARGE SCALE GENOMIC DNA]</scope>
    <source>
        <strain evidence="2 3">KACC 19305</strain>
    </source>
</reference>
<feature type="transmembrane region" description="Helical" evidence="1">
    <location>
        <begin position="179"/>
        <end position="195"/>
    </location>
</feature>
<evidence type="ECO:0000256" key="1">
    <source>
        <dbReference type="SAM" id="Phobius"/>
    </source>
</evidence>
<protein>
    <submittedName>
        <fullName evidence="2">Uncharacterized protein</fullName>
    </submittedName>
</protein>
<dbReference type="Proteomes" id="UP000622707">
    <property type="component" value="Unassembled WGS sequence"/>
</dbReference>
<gene>
    <name evidence="2" type="ORF">JI746_25480</name>
</gene>
<dbReference type="EMBL" id="JAEQND010000018">
    <property type="protein sequence ID" value="MBL0428482.1"/>
    <property type="molecule type" value="Genomic_DNA"/>
</dbReference>
<comment type="caution">
    <text evidence="2">The sequence shown here is derived from an EMBL/GenBank/DDBJ whole genome shotgun (WGS) entry which is preliminary data.</text>
</comment>
<proteinExistence type="predicted"/>
<feature type="transmembrane region" description="Helical" evidence="1">
    <location>
        <begin position="153"/>
        <end position="173"/>
    </location>
</feature>
<keyword evidence="3" id="KW-1185">Reference proteome</keyword>
<keyword evidence="1" id="KW-1133">Transmembrane helix</keyword>